<accession>A0AAV7DSV5</accession>
<protein>
    <submittedName>
        <fullName evidence="2">Uncharacterized protein</fullName>
    </submittedName>
</protein>
<comment type="caution">
    <text evidence="2">The sequence shown here is derived from an EMBL/GenBank/DDBJ whole genome shotgun (WGS) entry which is preliminary data.</text>
</comment>
<dbReference type="EMBL" id="JAINDJ010000008">
    <property type="protein sequence ID" value="KAG9439150.1"/>
    <property type="molecule type" value="Genomic_DNA"/>
</dbReference>
<dbReference type="Proteomes" id="UP000825729">
    <property type="component" value="Unassembled WGS sequence"/>
</dbReference>
<keyword evidence="3" id="KW-1185">Reference proteome</keyword>
<feature type="region of interest" description="Disordered" evidence="1">
    <location>
        <begin position="67"/>
        <end position="93"/>
    </location>
</feature>
<proteinExistence type="predicted"/>
<evidence type="ECO:0000256" key="1">
    <source>
        <dbReference type="SAM" id="MobiDB-lite"/>
    </source>
</evidence>
<evidence type="ECO:0000313" key="2">
    <source>
        <dbReference type="EMBL" id="KAG9439150.1"/>
    </source>
</evidence>
<gene>
    <name evidence="2" type="ORF">H6P81_019315</name>
</gene>
<sequence length="108" mass="11154">MGGPGRRRILENLNQPGLLTLNKGCVAASLASFLHLLEEGVDVAGPKGGVIHAVPAGLGGGVVHHVATRTGGRDSSSRTHPSPLRPTPPALLSPLLMSSSSYCFTPRR</sequence>
<evidence type="ECO:0000313" key="3">
    <source>
        <dbReference type="Proteomes" id="UP000825729"/>
    </source>
</evidence>
<dbReference type="AlphaFoldDB" id="A0AAV7DSV5"/>
<name>A0AAV7DSV5_ARIFI</name>
<reference evidence="2 3" key="1">
    <citation type="submission" date="2021-07" db="EMBL/GenBank/DDBJ databases">
        <title>The Aristolochia fimbriata genome: insights into angiosperm evolution, floral development and chemical biosynthesis.</title>
        <authorList>
            <person name="Jiao Y."/>
        </authorList>
    </citation>
    <scope>NUCLEOTIDE SEQUENCE [LARGE SCALE GENOMIC DNA]</scope>
    <source>
        <strain evidence="2">IBCAS-2021</strain>
        <tissue evidence="2">Leaf</tissue>
    </source>
</reference>
<organism evidence="2 3">
    <name type="scientific">Aristolochia fimbriata</name>
    <name type="common">White veined hardy Dutchman's pipe vine</name>
    <dbReference type="NCBI Taxonomy" id="158543"/>
    <lineage>
        <taxon>Eukaryota</taxon>
        <taxon>Viridiplantae</taxon>
        <taxon>Streptophyta</taxon>
        <taxon>Embryophyta</taxon>
        <taxon>Tracheophyta</taxon>
        <taxon>Spermatophyta</taxon>
        <taxon>Magnoliopsida</taxon>
        <taxon>Magnoliidae</taxon>
        <taxon>Piperales</taxon>
        <taxon>Aristolochiaceae</taxon>
        <taxon>Aristolochia</taxon>
    </lineage>
</organism>